<evidence type="ECO:0000256" key="2">
    <source>
        <dbReference type="ARBA" id="ARBA00022448"/>
    </source>
</evidence>
<feature type="transmembrane region" description="Helical" evidence="10">
    <location>
        <begin position="241"/>
        <end position="259"/>
    </location>
</feature>
<keyword evidence="5 10" id="KW-0812">Transmembrane</keyword>
<feature type="transmembrane region" description="Helical" evidence="10">
    <location>
        <begin position="12"/>
        <end position="33"/>
    </location>
</feature>
<dbReference type="InterPro" id="IPR050222">
    <property type="entry name" value="MATE_MdtK"/>
</dbReference>
<dbReference type="EMBL" id="CP034563">
    <property type="protein sequence ID" value="AZQ65428.1"/>
    <property type="molecule type" value="Genomic_DNA"/>
</dbReference>
<dbReference type="KEGG" id="fll:EI427_24775"/>
<sequence>MKKDLTNGPVLQGIVGLALPIIASSFLQFAYNFTDMLWVGQLGSNSVAAVGTSAFFLQLTWAFASVFLLGTGISVSHAIGKKENTTAQNIAREALFFLVIIVAVMVFIIQLFYRDLIGFFMLNDLVVESLAYDYLRCASLGLLFILTVNLFTGISNARGDAKTPLKITIIGVVINILLDPIFIFVLDLGVLGAALATIIAQSISLFLFWNKAAQDFLGKYKEWEFTTGTIKKTISLGFPPSIQRIIFTVVGIIMARIVAQWGSDAIAAQKIGLQIESMTFMATGGLMGAMMSFTGQNFGAQKFNRIREGYTTALKIGVALGVVMGILFYSFPTFFVRLFVQEEATVTIGADYLRIIGLSQVFMCVEMITSGIINGLGKTKVPATINITMTLIRIPMAIYLSSFAAIGINGVWLAIAISTVLRATSLSIAYQFIKRKIILNSTI</sequence>
<gene>
    <name evidence="11" type="ORF">EI427_24775</name>
</gene>
<keyword evidence="2" id="KW-0813">Transport</keyword>
<dbReference type="InterPro" id="IPR048279">
    <property type="entry name" value="MdtK-like"/>
</dbReference>
<evidence type="ECO:0000256" key="5">
    <source>
        <dbReference type="ARBA" id="ARBA00022692"/>
    </source>
</evidence>
<keyword evidence="4" id="KW-1003">Cell membrane</keyword>
<keyword evidence="6 10" id="KW-1133">Transmembrane helix</keyword>
<dbReference type="OrthoDB" id="9776324at2"/>
<dbReference type="PANTHER" id="PTHR43298">
    <property type="entry name" value="MULTIDRUG RESISTANCE PROTEIN NORM-RELATED"/>
    <property type="match status" value="1"/>
</dbReference>
<dbReference type="PANTHER" id="PTHR43298:SF2">
    <property type="entry name" value="FMN_FAD EXPORTER YEEO-RELATED"/>
    <property type="match status" value="1"/>
</dbReference>
<dbReference type="GO" id="GO:0015297">
    <property type="term" value="F:antiporter activity"/>
    <property type="evidence" value="ECO:0007669"/>
    <property type="project" value="UniProtKB-KW"/>
</dbReference>
<evidence type="ECO:0000256" key="10">
    <source>
        <dbReference type="SAM" id="Phobius"/>
    </source>
</evidence>
<evidence type="ECO:0000256" key="7">
    <source>
        <dbReference type="ARBA" id="ARBA00023065"/>
    </source>
</evidence>
<feature type="transmembrane region" description="Helical" evidence="10">
    <location>
        <begin position="164"/>
        <end position="184"/>
    </location>
</feature>
<keyword evidence="12" id="KW-1185">Reference proteome</keyword>
<feature type="transmembrane region" description="Helical" evidence="10">
    <location>
        <begin position="133"/>
        <end position="152"/>
    </location>
</feature>
<feature type="transmembrane region" description="Helical" evidence="10">
    <location>
        <begin position="316"/>
        <end position="340"/>
    </location>
</feature>
<dbReference type="PIRSF" id="PIRSF006603">
    <property type="entry name" value="DinF"/>
    <property type="match status" value="1"/>
</dbReference>
<dbReference type="GO" id="GO:0006811">
    <property type="term" value="P:monoatomic ion transport"/>
    <property type="evidence" value="ECO:0007669"/>
    <property type="project" value="UniProtKB-KW"/>
</dbReference>
<accession>A0A3Q9FVD5</accession>
<feature type="transmembrane region" description="Helical" evidence="10">
    <location>
        <begin position="94"/>
        <end position="113"/>
    </location>
</feature>
<feature type="transmembrane region" description="Helical" evidence="10">
    <location>
        <begin position="53"/>
        <end position="73"/>
    </location>
</feature>
<evidence type="ECO:0000313" key="11">
    <source>
        <dbReference type="EMBL" id="AZQ65428.1"/>
    </source>
</evidence>
<comment type="subcellular location">
    <subcellularLocation>
        <location evidence="1">Cell membrane</location>
        <topology evidence="1">Multi-pass membrane protein</topology>
    </subcellularLocation>
</comment>
<name>A0A3Q9FVD5_9BACT</name>
<dbReference type="NCBIfam" id="TIGR00797">
    <property type="entry name" value="matE"/>
    <property type="match status" value="1"/>
</dbReference>
<evidence type="ECO:0000313" key="12">
    <source>
        <dbReference type="Proteomes" id="UP000267268"/>
    </source>
</evidence>
<proteinExistence type="predicted"/>
<evidence type="ECO:0000256" key="9">
    <source>
        <dbReference type="ARBA" id="ARBA00031636"/>
    </source>
</evidence>
<evidence type="ECO:0000256" key="8">
    <source>
        <dbReference type="ARBA" id="ARBA00023136"/>
    </source>
</evidence>
<feature type="transmembrane region" description="Helical" evidence="10">
    <location>
        <begin position="190"/>
        <end position="209"/>
    </location>
</feature>
<dbReference type="Proteomes" id="UP000267268">
    <property type="component" value="Chromosome 2"/>
</dbReference>
<protein>
    <recommendedName>
        <fullName evidence="9">Multidrug-efflux transporter</fullName>
    </recommendedName>
</protein>
<organism evidence="11 12">
    <name type="scientific">Flammeovirga pectinis</name>
    <dbReference type="NCBI Taxonomy" id="2494373"/>
    <lineage>
        <taxon>Bacteria</taxon>
        <taxon>Pseudomonadati</taxon>
        <taxon>Bacteroidota</taxon>
        <taxon>Cytophagia</taxon>
        <taxon>Cytophagales</taxon>
        <taxon>Flammeovirgaceae</taxon>
        <taxon>Flammeovirga</taxon>
    </lineage>
</organism>
<feature type="transmembrane region" description="Helical" evidence="10">
    <location>
        <begin position="271"/>
        <end position="295"/>
    </location>
</feature>
<evidence type="ECO:0000256" key="1">
    <source>
        <dbReference type="ARBA" id="ARBA00004651"/>
    </source>
</evidence>
<keyword evidence="7" id="KW-0406">Ion transport</keyword>
<dbReference type="GO" id="GO:0005886">
    <property type="term" value="C:plasma membrane"/>
    <property type="evidence" value="ECO:0007669"/>
    <property type="project" value="UniProtKB-SubCell"/>
</dbReference>
<keyword evidence="3" id="KW-0050">Antiport</keyword>
<feature type="transmembrane region" description="Helical" evidence="10">
    <location>
        <begin position="352"/>
        <end position="373"/>
    </location>
</feature>
<keyword evidence="8 10" id="KW-0472">Membrane</keyword>
<dbReference type="CDD" id="cd13140">
    <property type="entry name" value="MATE_like_1"/>
    <property type="match status" value="1"/>
</dbReference>
<dbReference type="AlphaFoldDB" id="A0A3Q9FVD5"/>
<dbReference type="Pfam" id="PF01554">
    <property type="entry name" value="MatE"/>
    <property type="match status" value="2"/>
</dbReference>
<dbReference type="RefSeq" id="WP_126620131.1">
    <property type="nucleotide sequence ID" value="NZ_CP034563.1"/>
</dbReference>
<dbReference type="GO" id="GO:0042910">
    <property type="term" value="F:xenobiotic transmembrane transporter activity"/>
    <property type="evidence" value="ECO:0007669"/>
    <property type="project" value="InterPro"/>
</dbReference>
<dbReference type="InterPro" id="IPR002528">
    <property type="entry name" value="MATE_fam"/>
</dbReference>
<evidence type="ECO:0000256" key="6">
    <source>
        <dbReference type="ARBA" id="ARBA00022989"/>
    </source>
</evidence>
<reference evidence="11 12" key="1">
    <citation type="submission" date="2018-12" db="EMBL/GenBank/DDBJ databases">
        <title>Flammeovirga pectinis sp. nov., isolated from the gut of the Korean scallop, Patinopecten yessoensis.</title>
        <authorList>
            <person name="Bae J.-W."/>
            <person name="Jeong Y.-S."/>
            <person name="Kang W."/>
        </authorList>
    </citation>
    <scope>NUCLEOTIDE SEQUENCE [LARGE SCALE GENOMIC DNA]</scope>
    <source>
        <strain evidence="11 12">L12M1</strain>
    </source>
</reference>
<evidence type="ECO:0000256" key="4">
    <source>
        <dbReference type="ARBA" id="ARBA00022475"/>
    </source>
</evidence>
<evidence type="ECO:0000256" key="3">
    <source>
        <dbReference type="ARBA" id="ARBA00022449"/>
    </source>
</evidence>